<gene>
    <name evidence="1" type="ORF">JX360_13900</name>
</gene>
<dbReference type="Proteomes" id="UP000830835">
    <property type="component" value="Unassembled WGS sequence"/>
</dbReference>
<proteinExistence type="predicted"/>
<dbReference type="RefSeq" id="WP_425244413.1">
    <property type="nucleotide sequence ID" value="NZ_JAFIRA010000042.1"/>
</dbReference>
<protein>
    <submittedName>
        <fullName evidence="1">Lasso RiPP family leader peptide-containing protein</fullName>
    </submittedName>
</protein>
<keyword evidence="2" id="KW-1185">Reference proteome</keyword>
<evidence type="ECO:0000313" key="2">
    <source>
        <dbReference type="Proteomes" id="UP000830835"/>
    </source>
</evidence>
<reference evidence="1" key="1">
    <citation type="submission" date="2021-02" db="EMBL/GenBank/DDBJ databases">
        <title>The CRISPR/cas machinery reduction and long-range gene transfer in the hot spring cyanobacterium Synechococcus.</title>
        <authorList>
            <person name="Dvorak P."/>
            <person name="Jahodarova E."/>
            <person name="Hasler P."/>
            <person name="Poulickova A."/>
        </authorList>
    </citation>
    <scope>NUCLEOTIDE SEQUENCE</scope>
    <source>
        <strain evidence="1">Rupite</strain>
    </source>
</reference>
<dbReference type="EMBL" id="JAFIRA010000042">
    <property type="protein sequence ID" value="MCJ2543982.1"/>
    <property type="molecule type" value="Genomic_DNA"/>
</dbReference>
<sequence length="58" mass="5869">MKQEWGSPSFVKHGSFSELTQLFGNAGSDVLTGPGGVVVGDPGTGSIDACAQIEGKCI</sequence>
<dbReference type="NCBIfam" id="NF033521">
    <property type="entry name" value="lasso_leader_L3"/>
    <property type="match status" value="1"/>
</dbReference>
<name>A0ABT0CDW7_THEVL</name>
<comment type="caution">
    <text evidence="1">The sequence shown here is derived from an EMBL/GenBank/DDBJ whole genome shotgun (WGS) entry which is preliminary data.</text>
</comment>
<organism evidence="1 2">
    <name type="scientific">Thermostichus vulcanus str. 'Rupite'</name>
    <dbReference type="NCBI Taxonomy" id="2813851"/>
    <lineage>
        <taxon>Bacteria</taxon>
        <taxon>Bacillati</taxon>
        <taxon>Cyanobacteriota</taxon>
        <taxon>Cyanophyceae</taxon>
        <taxon>Thermostichales</taxon>
        <taxon>Thermostichaceae</taxon>
        <taxon>Thermostichus</taxon>
    </lineage>
</organism>
<evidence type="ECO:0000313" key="1">
    <source>
        <dbReference type="EMBL" id="MCJ2543982.1"/>
    </source>
</evidence>
<accession>A0ABT0CDW7</accession>